<protein>
    <submittedName>
        <fullName evidence="2">Secreted repeat protein with Y-X4-D motif</fullName>
    </submittedName>
</protein>
<organism evidence="2 3">
    <name type="scientific">Psychrobacter immobilis</name>
    <dbReference type="NCBI Taxonomy" id="498"/>
    <lineage>
        <taxon>Bacteria</taxon>
        <taxon>Pseudomonadati</taxon>
        <taxon>Pseudomonadota</taxon>
        <taxon>Gammaproteobacteria</taxon>
        <taxon>Moraxellales</taxon>
        <taxon>Moraxellaceae</taxon>
        <taxon>Psychrobacter</taxon>
    </lineage>
</organism>
<evidence type="ECO:0000313" key="3">
    <source>
        <dbReference type="Proteomes" id="UP000245655"/>
    </source>
</evidence>
<gene>
    <name evidence="2" type="ORF">C8D84_1195</name>
</gene>
<accession>A0A2V1ZLV8</accession>
<dbReference type="RefSeq" id="WP_068037304.1">
    <property type="nucleotide sequence ID" value="NZ_CAJGZU010000031.1"/>
</dbReference>
<dbReference type="PANTHER" id="PTHR39335:SF1">
    <property type="entry name" value="BLL4220 PROTEIN"/>
    <property type="match status" value="1"/>
</dbReference>
<proteinExistence type="predicted"/>
<dbReference type="EMBL" id="QGGM01000019">
    <property type="protein sequence ID" value="PWK05891.1"/>
    <property type="molecule type" value="Genomic_DNA"/>
</dbReference>
<dbReference type="AlphaFoldDB" id="A0A2V1ZLV8"/>
<feature type="signal peptide" evidence="1">
    <location>
        <begin position="1"/>
        <end position="22"/>
    </location>
</feature>
<feature type="chain" id="PRO_5016112571" evidence="1">
    <location>
        <begin position="23"/>
        <end position="144"/>
    </location>
</feature>
<dbReference type="GeneID" id="60256263"/>
<keyword evidence="1" id="KW-0732">Signal</keyword>
<dbReference type="PANTHER" id="PTHR39335">
    <property type="entry name" value="BLL4220 PROTEIN"/>
    <property type="match status" value="1"/>
</dbReference>
<name>A0A2V1ZLV8_PSYIM</name>
<dbReference type="InterPro" id="IPR005297">
    <property type="entry name" value="Lipoprotein_repeat"/>
</dbReference>
<dbReference type="Pfam" id="PF03640">
    <property type="entry name" value="Lipoprotein_15"/>
    <property type="match status" value="2"/>
</dbReference>
<sequence length="144" mass="15588">MKRIMMLSALSGVLALTGCSTMDKVFGTNMSGMNDNQMVSSSAVPVTSRNGMLVDSTNYMTLYTFDKDTANKSNCTGDCLAAWPALTAPNNAKSVGQFSTFQRDDGTYQWAANNMPLYFFVKDTKAGDANGDNVKGVWHIVPTQ</sequence>
<dbReference type="PROSITE" id="PS51257">
    <property type="entry name" value="PROKAR_LIPOPROTEIN"/>
    <property type="match status" value="1"/>
</dbReference>
<dbReference type="Proteomes" id="UP000245655">
    <property type="component" value="Unassembled WGS sequence"/>
</dbReference>
<evidence type="ECO:0000256" key="1">
    <source>
        <dbReference type="SAM" id="SignalP"/>
    </source>
</evidence>
<evidence type="ECO:0000313" key="2">
    <source>
        <dbReference type="EMBL" id="PWK05891.1"/>
    </source>
</evidence>
<dbReference type="GO" id="GO:0043448">
    <property type="term" value="P:alkane catabolic process"/>
    <property type="evidence" value="ECO:0007669"/>
    <property type="project" value="TreeGrafter"/>
</dbReference>
<keyword evidence="3" id="KW-1185">Reference proteome</keyword>
<comment type="caution">
    <text evidence="2">The sequence shown here is derived from an EMBL/GenBank/DDBJ whole genome shotgun (WGS) entry which is preliminary data.</text>
</comment>
<reference evidence="2 3" key="1">
    <citation type="submission" date="2018-05" db="EMBL/GenBank/DDBJ databases">
        <title>Genomic Encyclopedia of Type Strains, Phase IV (KMG-IV): sequencing the most valuable type-strain genomes for metagenomic binning, comparative biology and taxonomic classification.</title>
        <authorList>
            <person name="Goeker M."/>
        </authorList>
    </citation>
    <scope>NUCLEOTIDE SEQUENCE [LARGE SCALE GENOMIC DNA]</scope>
    <source>
        <strain evidence="2 3">DSM 7229</strain>
    </source>
</reference>